<proteinExistence type="predicted"/>
<dbReference type="AlphaFoldDB" id="A0AAD8Q5P2"/>
<protein>
    <submittedName>
        <fullName evidence="1">Uncharacterized protein</fullName>
    </submittedName>
</protein>
<gene>
    <name evidence="1" type="ORF">LY79DRAFT_544604</name>
</gene>
<dbReference type="GeneID" id="85441365"/>
<dbReference type="Proteomes" id="UP001230504">
    <property type="component" value="Unassembled WGS sequence"/>
</dbReference>
<keyword evidence="2" id="KW-1185">Reference proteome</keyword>
<evidence type="ECO:0000313" key="2">
    <source>
        <dbReference type="Proteomes" id="UP001230504"/>
    </source>
</evidence>
<organism evidence="1 2">
    <name type="scientific">Colletotrichum navitas</name>
    <dbReference type="NCBI Taxonomy" id="681940"/>
    <lineage>
        <taxon>Eukaryota</taxon>
        <taxon>Fungi</taxon>
        <taxon>Dikarya</taxon>
        <taxon>Ascomycota</taxon>
        <taxon>Pezizomycotina</taxon>
        <taxon>Sordariomycetes</taxon>
        <taxon>Hypocreomycetidae</taxon>
        <taxon>Glomerellales</taxon>
        <taxon>Glomerellaceae</taxon>
        <taxon>Colletotrichum</taxon>
        <taxon>Colletotrichum graminicola species complex</taxon>
    </lineage>
</organism>
<comment type="caution">
    <text evidence="1">The sequence shown here is derived from an EMBL/GenBank/DDBJ whole genome shotgun (WGS) entry which is preliminary data.</text>
</comment>
<dbReference type="RefSeq" id="XP_060417256.1">
    <property type="nucleotide sequence ID" value="XM_060557125.1"/>
</dbReference>
<accession>A0AAD8Q5P2</accession>
<sequence>MRGAADAVIRDTAPPQRQRRLRLNSILAGLCLLGNTVQLRSHRYTIMILAQSEKHSISPVVKSSLSLGRREQ</sequence>
<name>A0AAD8Q5P2_9PEZI</name>
<reference evidence="1" key="1">
    <citation type="submission" date="2021-06" db="EMBL/GenBank/DDBJ databases">
        <title>Comparative genomics, transcriptomics and evolutionary studies reveal genomic signatures of adaptation to plant cell wall in hemibiotrophic fungi.</title>
        <authorList>
            <consortium name="DOE Joint Genome Institute"/>
            <person name="Baroncelli R."/>
            <person name="Diaz J.F."/>
            <person name="Benocci T."/>
            <person name="Peng M."/>
            <person name="Battaglia E."/>
            <person name="Haridas S."/>
            <person name="Andreopoulos W."/>
            <person name="Labutti K."/>
            <person name="Pangilinan J."/>
            <person name="Floch G.L."/>
            <person name="Makela M.R."/>
            <person name="Henrissat B."/>
            <person name="Grigoriev I.V."/>
            <person name="Crouch J.A."/>
            <person name="De Vries R.P."/>
            <person name="Sukno S.A."/>
            <person name="Thon M.R."/>
        </authorList>
    </citation>
    <scope>NUCLEOTIDE SEQUENCE</scope>
    <source>
        <strain evidence="1">CBS 125086</strain>
    </source>
</reference>
<dbReference type="EMBL" id="JAHLJV010000012">
    <property type="protein sequence ID" value="KAK1596370.1"/>
    <property type="molecule type" value="Genomic_DNA"/>
</dbReference>
<evidence type="ECO:0000313" key="1">
    <source>
        <dbReference type="EMBL" id="KAK1596370.1"/>
    </source>
</evidence>